<dbReference type="AlphaFoldDB" id="A0A835MJG1"/>
<keyword evidence="1" id="KW-0472">Membrane</keyword>
<dbReference type="Pfam" id="PF25968">
    <property type="entry name" value="CALS1"/>
    <property type="match status" value="1"/>
</dbReference>
<feature type="transmembrane region" description="Helical" evidence="1">
    <location>
        <begin position="98"/>
        <end position="116"/>
    </location>
</feature>
<dbReference type="InterPro" id="IPR003440">
    <property type="entry name" value="Glyco_trans_48_dom"/>
</dbReference>
<comment type="caution">
    <text evidence="4">The sequence shown here is derived from an EMBL/GenBank/DDBJ whole genome shotgun (WGS) entry which is preliminary data.</text>
</comment>
<dbReference type="InterPro" id="IPR058851">
    <property type="entry name" value="CALS1_helical"/>
</dbReference>
<feature type="domain" description="Glycosyl transferase 48" evidence="2">
    <location>
        <begin position="343"/>
        <end position="392"/>
    </location>
</feature>
<organism evidence="4 5">
    <name type="scientific">Coptis chinensis</name>
    <dbReference type="NCBI Taxonomy" id="261450"/>
    <lineage>
        <taxon>Eukaryota</taxon>
        <taxon>Viridiplantae</taxon>
        <taxon>Streptophyta</taxon>
        <taxon>Embryophyta</taxon>
        <taxon>Tracheophyta</taxon>
        <taxon>Spermatophyta</taxon>
        <taxon>Magnoliopsida</taxon>
        <taxon>Ranunculales</taxon>
        <taxon>Ranunculaceae</taxon>
        <taxon>Coptidoideae</taxon>
        <taxon>Coptis</taxon>
    </lineage>
</organism>
<dbReference type="PANTHER" id="PTHR12741:SF7">
    <property type="entry name" value="CALLOSE SYNTHASE 12"/>
    <property type="match status" value="1"/>
</dbReference>
<dbReference type="GO" id="GO:0003843">
    <property type="term" value="F:1,3-beta-D-glucan synthase activity"/>
    <property type="evidence" value="ECO:0007669"/>
    <property type="project" value="InterPro"/>
</dbReference>
<dbReference type="PANTHER" id="PTHR12741">
    <property type="entry name" value="LYST-INTERACTING PROTEIN LIP5 DOPAMINE RESPONSIVE PROTEIN DRG-1"/>
    <property type="match status" value="1"/>
</dbReference>
<evidence type="ECO:0000259" key="2">
    <source>
        <dbReference type="Pfam" id="PF02364"/>
    </source>
</evidence>
<reference evidence="4 5" key="1">
    <citation type="submission" date="2020-10" db="EMBL/GenBank/DDBJ databases">
        <title>The Coptis chinensis genome and diversification of protoberbering-type alkaloids.</title>
        <authorList>
            <person name="Wang B."/>
            <person name="Shu S."/>
            <person name="Song C."/>
            <person name="Liu Y."/>
        </authorList>
    </citation>
    <scope>NUCLEOTIDE SEQUENCE [LARGE SCALE GENOMIC DNA]</scope>
    <source>
        <strain evidence="4">HL-2020</strain>
        <tissue evidence="4">Leaf</tissue>
    </source>
</reference>
<dbReference type="Pfam" id="PF02364">
    <property type="entry name" value="Glucan_synthase"/>
    <property type="match status" value="1"/>
</dbReference>
<protein>
    <submittedName>
        <fullName evidence="4">Uncharacterized protein</fullName>
    </submittedName>
</protein>
<feature type="transmembrane region" description="Helical" evidence="1">
    <location>
        <begin position="34"/>
        <end position="56"/>
    </location>
</feature>
<evidence type="ECO:0000259" key="3">
    <source>
        <dbReference type="Pfam" id="PF25968"/>
    </source>
</evidence>
<evidence type="ECO:0000313" key="4">
    <source>
        <dbReference type="EMBL" id="KAF9625901.1"/>
    </source>
</evidence>
<dbReference type="EMBL" id="JADFTS010000001">
    <property type="protein sequence ID" value="KAF9625901.1"/>
    <property type="molecule type" value="Genomic_DNA"/>
</dbReference>
<dbReference type="GO" id="GO:0005886">
    <property type="term" value="C:plasma membrane"/>
    <property type="evidence" value="ECO:0007669"/>
    <property type="project" value="TreeGrafter"/>
</dbReference>
<accession>A0A835MJG1</accession>
<keyword evidence="1" id="KW-0812">Transmembrane</keyword>
<dbReference type="GO" id="GO:0000148">
    <property type="term" value="C:1,3-beta-D-glucan synthase complex"/>
    <property type="evidence" value="ECO:0007669"/>
    <property type="project" value="InterPro"/>
</dbReference>
<feature type="domain" description="Callose synthase helical" evidence="3">
    <location>
        <begin position="174"/>
        <end position="335"/>
    </location>
</feature>
<proteinExistence type="predicted"/>
<sequence length="395" mass="46285">LRLFQSLLDFFTQYGLVSSETRWLGLRMVLKSVVVARLYISSQRYVLAVVLLVLPWVRNFLEETNWRIFNALTWWFQMRIFVGCGLSEGIIDNMECSVFWILILAAKFSFSFYFQIMPMVEPTKVVWKLKRIDYDWLELFGITNRLAVGLLWLLVLLICLMDIQRCERELLDASNKRLWRKISKHEYRGCAITEAYDSIKHLLSVILKDNTEDKSIIFNLFVEIDDSIRIQKFTKIYKMTAVQQIHAKLVSLVDFLNKPKKDLNKLVNALQALYEVLIRDFPKVKRMSEQLKEDGLAPLSPATNSGWLFENSIELPDIENATFYRQARRLRIILTSRDSMVNVPINLEARRRIAFFSNSLFMNIPDAPQVEKMIAFSVLTPCYNEEVLYNKETTA</sequence>
<dbReference type="GO" id="GO:0006075">
    <property type="term" value="P:(1-&gt;3)-beta-D-glucan biosynthetic process"/>
    <property type="evidence" value="ECO:0007669"/>
    <property type="project" value="InterPro"/>
</dbReference>
<feature type="transmembrane region" description="Helical" evidence="1">
    <location>
        <begin position="136"/>
        <end position="160"/>
    </location>
</feature>
<evidence type="ECO:0000313" key="5">
    <source>
        <dbReference type="Proteomes" id="UP000631114"/>
    </source>
</evidence>
<dbReference type="Proteomes" id="UP000631114">
    <property type="component" value="Unassembled WGS sequence"/>
</dbReference>
<keyword evidence="5" id="KW-1185">Reference proteome</keyword>
<evidence type="ECO:0000256" key="1">
    <source>
        <dbReference type="SAM" id="Phobius"/>
    </source>
</evidence>
<feature type="non-terminal residue" evidence="4">
    <location>
        <position position="1"/>
    </location>
</feature>
<name>A0A835MJG1_9MAGN</name>
<keyword evidence="1" id="KW-1133">Transmembrane helix</keyword>
<gene>
    <name evidence="4" type="ORF">IFM89_027678</name>
</gene>
<dbReference type="OrthoDB" id="1880850at2759"/>